<gene>
    <name evidence="1" type="ORF">RHRU231_650015</name>
</gene>
<dbReference type="EMBL" id="CCSD01000078">
    <property type="protein sequence ID" value="CDZ90152.1"/>
    <property type="molecule type" value="Genomic_DNA"/>
</dbReference>
<name>A0A098BPI1_9NOCA</name>
<sequence>MMHKWSINVTPAERIARVMIGLAGVVGGAYVLMGGATAVTAVLAVLLILAGLDLVVTGATGHCPLYQKLGYVPASLKGGTS</sequence>
<proteinExistence type="predicted"/>
<dbReference type="AlphaFoldDB" id="A0A098BPI1"/>
<dbReference type="Proteomes" id="UP000042997">
    <property type="component" value="Unassembled WGS sequence"/>
</dbReference>
<evidence type="ECO:0000313" key="1">
    <source>
        <dbReference type="EMBL" id="CDZ90152.1"/>
    </source>
</evidence>
<organism evidence="1 2">
    <name type="scientific">Rhodococcus ruber</name>
    <dbReference type="NCBI Taxonomy" id="1830"/>
    <lineage>
        <taxon>Bacteria</taxon>
        <taxon>Bacillati</taxon>
        <taxon>Actinomycetota</taxon>
        <taxon>Actinomycetes</taxon>
        <taxon>Mycobacteriales</taxon>
        <taxon>Nocardiaceae</taxon>
        <taxon>Rhodococcus</taxon>
    </lineage>
</organism>
<evidence type="ECO:0000313" key="2">
    <source>
        <dbReference type="Proteomes" id="UP000042997"/>
    </source>
</evidence>
<dbReference type="InterPro" id="IPR021309">
    <property type="entry name" value="YgaP-like_TM"/>
</dbReference>
<dbReference type="Pfam" id="PF11127">
    <property type="entry name" value="YgaP-like_TM"/>
    <property type="match status" value="1"/>
</dbReference>
<protein>
    <submittedName>
        <fullName evidence="1">Uncharacterized protein</fullName>
    </submittedName>
</protein>
<dbReference type="RefSeq" id="WP_006937119.1">
    <property type="nucleotide sequence ID" value="NZ_CP023714.1"/>
</dbReference>
<reference evidence="1 2" key="1">
    <citation type="journal article" date="2014" name="Genome Announc.">
        <title>Draft Genome Sequence of Propane- and Butane-Oxidizing Actinobacterium Rhodococcus ruber IEGM 231.</title>
        <authorList>
            <person name="Ivshina I.B."/>
            <person name="Kuyukina M.S."/>
            <person name="Krivoruchko A.V."/>
            <person name="Barbe V."/>
            <person name="Fischer C."/>
        </authorList>
    </citation>
    <scope>NUCLEOTIDE SEQUENCE [LARGE SCALE GENOMIC DNA]</scope>
</reference>
<accession>A0A098BPI1</accession>